<dbReference type="Proteomes" id="UP000323144">
    <property type="component" value="Chromosome"/>
</dbReference>
<dbReference type="RefSeq" id="WP_166508655.1">
    <property type="nucleotide sequence ID" value="NZ_CP043026.1"/>
</dbReference>
<dbReference type="KEGG" id="schi:SCHIN_v1c10980"/>
<accession>A0A5B9Y5H2</accession>
<gene>
    <name evidence="1" type="ORF">SCHIN_v1c10980</name>
</gene>
<dbReference type="InterPro" id="IPR054816">
    <property type="entry name" value="Lipoprotein_mollicutes-type_CS"/>
</dbReference>
<protein>
    <recommendedName>
        <fullName evidence="3">Lipoprotein</fullName>
    </recommendedName>
</protein>
<dbReference type="PROSITE" id="PS51257">
    <property type="entry name" value="PROKAR_LIPOPROTEIN"/>
    <property type="match status" value="1"/>
</dbReference>
<dbReference type="AlphaFoldDB" id="A0A5B9Y5H2"/>
<evidence type="ECO:0000313" key="2">
    <source>
        <dbReference type="Proteomes" id="UP000323144"/>
    </source>
</evidence>
<sequence>MKKLLSFLGAANLVVSTGATVVACGDSPNEDKQIHKFAIIPEQVSKGVMFKELDEVASKMGEKYGELYKFLREEYKESFDIIYSKDSTDEEINEAYKQLVEVEKFQEFMFMYPLMNAYYFKEMQFLIYSDKATEENYKTFTKHSPEFDSIKFFEDELIEENTNIAEYQPSESYKDLYKLIQAYWSQLLDWIKTNPFGTSNVNEWIKS</sequence>
<name>A0A5B9Y5H2_9MOLU</name>
<reference evidence="1 2" key="1">
    <citation type="submission" date="2019-08" db="EMBL/GenBank/DDBJ databases">
        <title>Complete genome sequence of Spiroplasma chinense CCH (DSM 19755).</title>
        <authorList>
            <person name="Shen H.-Y."/>
            <person name="Lin Y.-C."/>
            <person name="Chou L."/>
            <person name="Kuo C.-H."/>
        </authorList>
    </citation>
    <scope>NUCLEOTIDE SEQUENCE [LARGE SCALE GENOMIC DNA]</scope>
    <source>
        <strain evidence="1 2">CCH</strain>
    </source>
</reference>
<evidence type="ECO:0000313" key="1">
    <source>
        <dbReference type="EMBL" id="QEH62291.1"/>
    </source>
</evidence>
<evidence type="ECO:0008006" key="3">
    <source>
        <dbReference type="Google" id="ProtNLM"/>
    </source>
</evidence>
<dbReference type="EMBL" id="CP043026">
    <property type="protein sequence ID" value="QEH62291.1"/>
    <property type="molecule type" value="Genomic_DNA"/>
</dbReference>
<proteinExistence type="predicted"/>
<keyword evidence="2" id="KW-1185">Reference proteome</keyword>
<dbReference type="NCBIfam" id="NF038029">
    <property type="entry name" value="LP_plasma"/>
    <property type="match status" value="1"/>
</dbReference>
<organism evidence="1 2">
    <name type="scientific">Spiroplasma chinense</name>
    <dbReference type="NCBI Taxonomy" id="216932"/>
    <lineage>
        <taxon>Bacteria</taxon>
        <taxon>Bacillati</taxon>
        <taxon>Mycoplasmatota</taxon>
        <taxon>Mollicutes</taxon>
        <taxon>Entomoplasmatales</taxon>
        <taxon>Spiroplasmataceae</taxon>
        <taxon>Spiroplasma</taxon>
    </lineage>
</organism>